<dbReference type="Pfam" id="PF00010">
    <property type="entry name" value="HLH"/>
    <property type="match status" value="1"/>
</dbReference>
<evidence type="ECO:0000259" key="6">
    <source>
        <dbReference type="PROSITE" id="PS50888"/>
    </source>
</evidence>
<dbReference type="Proteomes" id="UP000813463">
    <property type="component" value="Chromosome 3"/>
</dbReference>
<accession>A0ABM3RLR0</accession>
<reference evidence="8" key="2">
    <citation type="submission" date="2025-08" db="UniProtKB">
        <authorList>
            <consortium name="RefSeq"/>
        </authorList>
    </citation>
    <scope>IDENTIFICATION</scope>
    <source>
        <tissue evidence="8">Leaf</tissue>
    </source>
</reference>
<dbReference type="RefSeq" id="XP_056696547.1">
    <property type="nucleotide sequence ID" value="XM_056840569.1"/>
</dbReference>
<dbReference type="InterPro" id="IPR011598">
    <property type="entry name" value="bHLH_dom"/>
</dbReference>
<organism evidence="7 8">
    <name type="scientific">Spinacia oleracea</name>
    <name type="common">Spinach</name>
    <dbReference type="NCBI Taxonomy" id="3562"/>
    <lineage>
        <taxon>Eukaryota</taxon>
        <taxon>Viridiplantae</taxon>
        <taxon>Streptophyta</taxon>
        <taxon>Embryophyta</taxon>
        <taxon>Tracheophyta</taxon>
        <taxon>Spermatophyta</taxon>
        <taxon>Magnoliopsida</taxon>
        <taxon>eudicotyledons</taxon>
        <taxon>Gunneridae</taxon>
        <taxon>Pentapetalae</taxon>
        <taxon>Caryophyllales</taxon>
        <taxon>Chenopodiaceae</taxon>
        <taxon>Chenopodioideae</taxon>
        <taxon>Anserineae</taxon>
        <taxon>Spinacia</taxon>
    </lineage>
</organism>
<dbReference type="PANTHER" id="PTHR46807:SF1">
    <property type="entry name" value="TRANSCRIPTION FACTOR PIF3"/>
    <property type="match status" value="1"/>
</dbReference>
<evidence type="ECO:0000313" key="7">
    <source>
        <dbReference type="Proteomes" id="UP000813463"/>
    </source>
</evidence>
<dbReference type="GeneID" id="110791940"/>
<keyword evidence="3" id="KW-0804">Transcription</keyword>
<dbReference type="Gene3D" id="4.10.280.10">
    <property type="entry name" value="Helix-loop-helix DNA-binding domain"/>
    <property type="match status" value="1"/>
</dbReference>
<keyword evidence="7" id="KW-1185">Reference proteome</keyword>
<evidence type="ECO:0000256" key="5">
    <source>
        <dbReference type="SAM" id="MobiDB-lite"/>
    </source>
</evidence>
<name>A0ABM3RLR0_SPIOL</name>
<dbReference type="InterPro" id="IPR044273">
    <property type="entry name" value="PIF3-like"/>
</dbReference>
<feature type="domain" description="BHLH" evidence="6">
    <location>
        <begin position="125"/>
        <end position="174"/>
    </location>
</feature>
<dbReference type="PANTHER" id="PTHR46807">
    <property type="entry name" value="TRANSCRIPTION FACTOR PIF3"/>
    <property type="match status" value="1"/>
</dbReference>
<evidence type="ECO:0000256" key="4">
    <source>
        <dbReference type="ARBA" id="ARBA00023242"/>
    </source>
</evidence>
<dbReference type="CDD" id="cd11445">
    <property type="entry name" value="bHLH_AtPIF_like"/>
    <property type="match status" value="1"/>
</dbReference>
<protein>
    <submittedName>
        <fullName evidence="8">Transcription factor PHYTOCHROME INTERACTING FACTOR-LIKE 15</fullName>
    </submittedName>
</protein>
<keyword evidence="4" id="KW-0539">Nucleus</keyword>
<dbReference type="SMART" id="SM00353">
    <property type="entry name" value="HLH"/>
    <property type="match status" value="1"/>
</dbReference>
<dbReference type="InterPro" id="IPR047265">
    <property type="entry name" value="PIF1-like_bHLH"/>
</dbReference>
<comment type="subcellular location">
    <subcellularLocation>
        <location evidence="1">Nucleus</location>
    </subcellularLocation>
</comment>
<gene>
    <name evidence="8" type="primary">LOC110791940</name>
</gene>
<evidence type="ECO:0000256" key="3">
    <source>
        <dbReference type="ARBA" id="ARBA00023163"/>
    </source>
</evidence>
<evidence type="ECO:0000313" key="8">
    <source>
        <dbReference type="RefSeq" id="XP_056696547.1"/>
    </source>
</evidence>
<feature type="region of interest" description="Disordered" evidence="5">
    <location>
        <begin position="60"/>
        <end position="93"/>
    </location>
</feature>
<feature type="compositionally biased region" description="Pro residues" evidence="5">
    <location>
        <begin position="64"/>
        <end position="74"/>
    </location>
</feature>
<proteinExistence type="predicted"/>
<dbReference type="InterPro" id="IPR036638">
    <property type="entry name" value="HLH_DNA-bd_sf"/>
</dbReference>
<keyword evidence="2" id="KW-0805">Transcription regulation</keyword>
<sequence>MNEDEYMDIGATTLIVSPEGNGVSSRIQKSSSYYSLMCLPEMALQPSISSEVDLLDDIAEPQSQPQPQPQPTPQQPLGKEKPSHDVEQEEDAQSGVDLLHSRQDAVMMNRCCADDRGSNLFKRSRTAQVHNISERRRRDKIKGKMTALQELIPHCRKKDRASILEDAVNYVKALQLQLEMMVKTRESEHLARLMNGVAMQYSGLPPIRPCIGTGVGMAYGCARCSTPSGRWIHLSPASASASGVHPFSPSLLPVFPFPAMSPTAVRPANVNCTGEAESCTPVLGQPGKGC</sequence>
<evidence type="ECO:0000256" key="2">
    <source>
        <dbReference type="ARBA" id="ARBA00023015"/>
    </source>
</evidence>
<reference evidence="7" key="1">
    <citation type="journal article" date="2021" name="Nat. Commun.">
        <title>Genomic analyses provide insights into spinach domestication and the genetic basis of agronomic traits.</title>
        <authorList>
            <person name="Cai X."/>
            <person name="Sun X."/>
            <person name="Xu C."/>
            <person name="Sun H."/>
            <person name="Wang X."/>
            <person name="Ge C."/>
            <person name="Zhang Z."/>
            <person name="Wang Q."/>
            <person name="Fei Z."/>
            <person name="Jiao C."/>
            <person name="Wang Q."/>
        </authorList>
    </citation>
    <scope>NUCLEOTIDE SEQUENCE [LARGE SCALE GENOMIC DNA]</scope>
    <source>
        <strain evidence="7">cv. Varoflay</strain>
    </source>
</reference>
<dbReference type="SUPFAM" id="SSF47459">
    <property type="entry name" value="HLH, helix-loop-helix DNA-binding domain"/>
    <property type="match status" value="1"/>
</dbReference>
<evidence type="ECO:0000256" key="1">
    <source>
        <dbReference type="ARBA" id="ARBA00004123"/>
    </source>
</evidence>
<dbReference type="PROSITE" id="PS50888">
    <property type="entry name" value="BHLH"/>
    <property type="match status" value="1"/>
</dbReference>